<accession>A0A367WGW6</accession>
<dbReference type="InterPro" id="IPR011953">
    <property type="entry name" value="Cobalto_CobN"/>
</dbReference>
<evidence type="ECO:0000259" key="2">
    <source>
        <dbReference type="Pfam" id="PF02514"/>
    </source>
</evidence>
<dbReference type="Proteomes" id="UP000253226">
    <property type="component" value="Unassembled WGS sequence"/>
</dbReference>
<evidence type="ECO:0000313" key="4">
    <source>
        <dbReference type="Proteomes" id="UP000253226"/>
    </source>
</evidence>
<dbReference type="InterPro" id="IPR003672">
    <property type="entry name" value="CobN/Mg_chltase"/>
</dbReference>
<evidence type="ECO:0000256" key="1">
    <source>
        <dbReference type="NCBIfam" id="TIGR02257"/>
    </source>
</evidence>
<gene>
    <name evidence="3" type="ORF">TH19_01420</name>
</gene>
<dbReference type="PANTHER" id="PTHR44119:SF4">
    <property type="entry name" value="AEROBIC COBALTOCHELATASE SUBUNIT COBN"/>
    <property type="match status" value="1"/>
</dbReference>
<dbReference type="Pfam" id="PF02514">
    <property type="entry name" value="CobN-Mg_chel"/>
    <property type="match status" value="1"/>
</dbReference>
<dbReference type="RefSeq" id="WP_114100519.1">
    <property type="nucleotide sequence ID" value="NZ_JPWF01000001.1"/>
</dbReference>
<organism evidence="3 4">
    <name type="scientific">Thalassospira profundimaris</name>
    <dbReference type="NCBI Taxonomy" id="502049"/>
    <lineage>
        <taxon>Bacteria</taxon>
        <taxon>Pseudomonadati</taxon>
        <taxon>Pseudomonadota</taxon>
        <taxon>Alphaproteobacteria</taxon>
        <taxon>Rhodospirillales</taxon>
        <taxon>Thalassospiraceae</taxon>
        <taxon>Thalassospira</taxon>
    </lineage>
</organism>
<name>A0A367WGW6_9PROT</name>
<dbReference type="EC" id="6.6.1.2" evidence="1"/>
<dbReference type="PANTHER" id="PTHR44119">
    <property type="entry name" value="MAGNESIUM-CHELATASE SUBUNIT CHLH, CHLOROPLASTIC"/>
    <property type="match status" value="1"/>
</dbReference>
<comment type="caution">
    <text evidence="3">The sequence shown here is derived from an EMBL/GenBank/DDBJ whole genome shotgun (WGS) entry which is preliminary data.</text>
</comment>
<dbReference type="NCBIfam" id="TIGR02257">
    <property type="entry name" value="cobalto_cobN"/>
    <property type="match status" value="1"/>
</dbReference>
<dbReference type="AlphaFoldDB" id="A0A367WGW6"/>
<dbReference type="CDD" id="cd10150">
    <property type="entry name" value="CobN_like"/>
    <property type="match status" value="1"/>
</dbReference>
<evidence type="ECO:0000313" key="3">
    <source>
        <dbReference type="EMBL" id="RCK39740.1"/>
    </source>
</evidence>
<dbReference type="EMBL" id="JPWF01000001">
    <property type="protein sequence ID" value="RCK39740.1"/>
    <property type="molecule type" value="Genomic_DNA"/>
</dbReference>
<reference evidence="3 4" key="1">
    <citation type="submission" date="2014-07" db="EMBL/GenBank/DDBJ databases">
        <title>Draft genome sequence of Thalassospira profundimaris 35.</title>
        <authorList>
            <person name="Lai Q."/>
            <person name="Shao Z."/>
        </authorList>
    </citation>
    <scope>NUCLEOTIDE SEQUENCE [LARGE SCALE GENOMIC DNA]</scope>
    <source>
        <strain evidence="3 4">35</strain>
    </source>
</reference>
<dbReference type="GO" id="GO:0051116">
    <property type="term" value="F:cobaltochelatase activity"/>
    <property type="evidence" value="ECO:0007669"/>
    <property type="project" value="UniProtKB-UniRule"/>
</dbReference>
<protein>
    <recommendedName>
        <fullName evidence="1">Cobaltochelatase subunit CobN</fullName>
        <ecNumber evidence="1">6.6.1.2</ecNumber>
    </recommendedName>
</protein>
<proteinExistence type="predicted"/>
<dbReference type="GO" id="GO:0009236">
    <property type="term" value="P:cobalamin biosynthetic process"/>
    <property type="evidence" value="ECO:0007669"/>
    <property type="project" value="UniProtKB-UniRule"/>
</dbReference>
<dbReference type="OrthoDB" id="9757976at2"/>
<sequence length="1259" mass="137521">MHLLAAQPGMVTDGSEAVDLGQQPGDVVILSAAESELACLAGAQARLSDAFGDNVPSLRLASLLQLGHNMSVDLYVDDVLGDAKFIIVRILGGRGYWEYGVEQLVALARSRDIPLVLLPGDDQPDAELLSLSTVKGAEYQHIWRYLIEGGPQNSENLLRLIYEKLNVNVNWNWSPAAPLVKAGGYWPGKSQANLAEIRSNWIENQPVTPIVFYRSLVQAGNLDVIDAMVEELCANQLNPLPIFVASLKDPVASALVSDWLTETRADLIMNTTGFALSVPGSQRFDGPFDAVDAPVFQVVLSGGSEGAWRDGVNGLTARDIAMNVALPEVDGRILARAISFKGSAGKDDLTQIDLVKYIPVRDRVAFTAKLAANWIKLRTSKASDRKIAMVMANYPNKDARLGNGVGLDTPAGMIETLRAMRTDGYAIADLPENGDALIAAIKAGPTNDFTSLGQRDIRVTLPMADYQAAFAALPQSIQGQVTEAWGDAKTDPFYLPDQDSFALSILPMGNVIVGLQPARGYNIDPLESYHSPDLVPPHNYFAFYIWLRHVFGVDAIIHFGKHGNMEWLPGKSLALSEDCFPEAVFGPTPHFYPFIVNDPGEGTQAKRRAQAVILDHLTPPLTRAESYGPLKDLEALVDEYYDAAAVDPRRLVILKRDILELAIRIGLDRDCGIEAGEDEESALAKFDNYLCELKELQIRDGLHIFGKAPEGDLLTDLLVALARLPRGADHGPKASLHRAIAKDILADPAFDPLDCAFAEFWPGAKPEILAAYGTKDDSDIGPWRTTGDTVERIELLARDLVNGTITADPSWGAVIDVISDVETNIRPAVTGCGPAEISGILRGLAGKFVEPGPSGAPTRGRPDVLPTGRNFYSVDTRTVPTPAAWQLGWKSAELLLERHVQDHGEWPSALGLSVWGTSNMRTGGDDIAQALALMGVRPTWDSASRRVTGFEIMPASLLGRPRVDVTLRISGFFRDAFPGLIDLFDSAVRAVADQTDEPADINPIAARIAKETAKLSDQGMTADQARQQAGFRVFGSKPGAYGAGLQAMIDEKLWEDEVDLADAYLAWGSYAYGNGAEGVAARKLFETRLSNVDAIVHNQDNREHDLLDSDDYYQFEGGMTSAVRNLSGKQPTVYHSDHSRPESPKIRTLEEEIARVVRARVVNPKWINGVMRHGYKGAFEMAATVDYLFAFAATARCVADHHFDLVYDAYLDDPKVRDFIAEHNPDALRDIRDRLREAIERGLWQPRRNSVSSNLMDRS</sequence>
<feature type="domain" description="CobN/magnesium chelatase" evidence="2">
    <location>
        <begin position="143"/>
        <end position="1249"/>
    </location>
</feature>